<dbReference type="KEGG" id="fas:105267183"/>
<keyword evidence="3" id="KW-1185">Reference proteome</keyword>
<gene>
    <name evidence="4" type="primary">LOC105267183</name>
</gene>
<accession>A0A9R1T6E1</accession>
<dbReference type="Proteomes" id="UP000694866">
    <property type="component" value="Unplaced"/>
</dbReference>
<protein>
    <submittedName>
        <fullName evidence="4">Uncharacterized protein</fullName>
    </submittedName>
</protein>
<evidence type="ECO:0000256" key="1">
    <source>
        <dbReference type="SAM" id="Coils"/>
    </source>
</evidence>
<evidence type="ECO:0000313" key="4">
    <source>
        <dbReference type="RefSeq" id="XP_011304159.1"/>
    </source>
</evidence>
<organism evidence="3 4">
    <name type="scientific">Fopius arisanus</name>
    <dbReference type="NCBI Taxonomy" id="64838"/>
    <lineage>
        <taxon>Eukaryota</taxon>
        <taxon>Metazoa</taxon>
        <taxon>Ecdysozoa</taxon>
        <taxon>Arthropoda</taxon>
        <taxon>Hexapoda</taxon>
        <taxon>Insecta</taxon>
        <taxon>Pterygota</taxon>
        <taxon>Neoptera</taxon>
        <taxon>Endopterygota</taxon>
        <taxon>Hymenoptera</taxon>
        <taxon>Apocrita</taxon>
        <taxon>Ichneumonoidea</taxon>
        <taxon>Braconidae</taxon>
        <taxon>Opiinae</taxon>
        <taxon>Fopius</taxon>
    </lineage>
</organism>
<evidence type="ECO:0000313" key="3">
    <source>
        <dbReference type="Proteomes" id="UP000694866"/>
    </source>
</evidence>
<dbReference type="AlphaFoldDB" id="A0A9R1T6E1"/>
<feature type="compositionally biased region" description="Basic and acidic residues" evidence="2">
    <location>
        <begin position="381"/>
        <end position="408"/>
    </location>
</feature>
<name>A0A9R1T6E1_9HYME</name>
<feature type="coiled-coil region" evidence="1">
    <location>
        <begin position="124"/>
        <end position="218"/>
    </location>
</feature>
<dbReference type="GeneID" id="105267183"/>
<evidence type="ECO:0000256" key="2">
    <source>
        <dbReference type="SAM" id="MobiDB-lite"/>
    </source>
</evidence>
<feature type="compositionally biased region" description="Polar residues" evidence="2">
    <location>
        <begin position="358"/>
        <end position="371"/>
    </location>
</feature>
<feature type="region of interest" description="Disordered" evidence="2">
    <location>
        <begin position="354"/>
        <end position="414"/>
    </location>
</feature>
<proteinExistence type="predicted"/>
<reference evidence="4" key="1">
    <citation type="submission" date="2025-08" db="UniProtKB">
        <authorList>
            <consortium name="RefSeq"/>
        </authorList>
    </citation>
    <scope>IDENTIFICATION</scope>
    <source>
        <strain evidence="4">USDA-PBARC FA_bdor</strain>
        <tissue evidence="4">Whole organism</tissue>
    </source>
</reference>
<dbReference type="OrthoDB" id="7680786at2759"/>
<dbReference type="RefSeq" id="XP_011304159.1">
    <property type="nucleotide sequence ID" value="XM_011305857.1"/>
</dbReference>
<keyword evidence="1" id="KW-0175">Coiled coil</keyword>
<sequence>MCSEIAKKQKIVADGVASINKCKQNIEKGLANRKIMKTTIEAEKMKKALLEPTLRTLYSIETEQTTRLALITAKLDEKSLREKADIEKYREIVKLYKTTCLERREEYEAMIPLAGKRREAKVALQLMEIKVMVLIQKRDELKKKLKQKREIDEKRMQVQLVEMARIFTERYKMQEKLKSMDAENGKLAEELQALKLHKEKLMIQREEEERARLRARQMMPPPRLDMSVLKTIDPRSNTGPLIHRGAIVRNSVDSDNLSINTAVLEGMIRDQSDDQSMETFEEDDTEVITPNPLARSISKICCNQEDFDKIEVLERSYSQLSLDKENNYENSPINSPDEFPIEVEVTIQSGRVMESPVRQPSSILKAQSIQRMSEETSEGAPEEKRAKVEPRKELDKQSGENCHEEKHRQPPKIQSVETITRSILLQTKPLVAEVTPTLSNLYSPRHYAPSVCPSIDLDADFDEFETVRDLPNEWPSPPRGCVSEASSVFDEPIGKSAHPTPEHEQQKLQNPVLPTMAKPIFTNTFQGSSNSGHFF</sequence>